<name>A0A4D4LK80_STRVO</name>
<comment type="caution">
    <text evidence="2">The sequence shown here is derived from an EMBL/GenBank/DDBJ whole genome shotgun (WGS) entry which is preliminary data.</text>
</comment>
<evidence type="ECO:0008006" key="4">
    <source>
        <dbReference type="Google" id="ProtNLM"/>
    </source>
</evidence>
<gene>
    <name evidence="2" type="ORF">SVIO_103190</name>
</gene>
<keyword evidence="3" id="KW-1185">Reference proteome</keyword>
<dbReference type="Pfam" id="PF02515">
    <property type="entry name" value="CoA_transf_3"/>
    <property type="match status" value="1"/>
</dbReference>
<dbReference type="Proteomes" id="UP000301309">
    <property type="component" value="Unassembled WGS sequence"/>
</dbReference>
<dbReference type="EMBL" id="BJHW01000002">
    <property type="protein sequence ID" value="GDY59696.1"/>
    <property type="molecule type" value="Genomic_DNA"/>
</dbReference>
<dbReference type="GO" id="GO:0003824">
    <property type="term" value="F:catalytic activity"/>
    <property type="evidence" value="ECO:0007669"/>
    <property type="project" value="InterPro"/>
</dbReference>
<dbReference type="SUPFAM" id="SSF89796">
    <property type="entry name" value="CoA-transferase family III (CaiB/BaiF)"/>
    <property type="match status" value="1"/>
</dbReference>
<dbReference type="Gene3D" id="3.40.50.10540">
    <property type="entry name" value="Crotonobetainyl-coa:carnitine coa-transferase, domain 1"/>
    <property type="match status" value="1"/>
</dbReference>
<organism evidence="2 3">
    <name type="scientific">Streptomyces violaceusniger</name>
    <dbReference type="NCBI Taxonomy" id="68280"/>
    <lineage>
        <taxon>Bacteria</taxon>
        <taxon>Bacillati</taxon>
        <taxon>Actinomycetota</taxon>
        <taxon>Actinomycetes</taxon>
        <taxon>Kitasatosporales</taxon>
        <taxon>Streptomycetaceae</taxon>
        <taxon>Streptomyces</taxon>
        <taxon>Streptomyces violaceusniger group</taxon>
    </lineage>
</organism>
<reference evidence="2 3" key="1">
    <citation type="journal article" date="2020" name="Int. J. Syst. Evol. Microbiol.">
        <title>Reclassification of Streptomyces castelarensis and Streptomyces sporoclivatus as later heterotypic synonyms of Streptomyces antimycoticus.</title>
        <authorList>
            <person name="Komaki H."/>
            <person name="Tamura T."/>
        </authorList>
    </citation>
    <scope>NUCLEOTIDE SEQUENCE [LARGE SCALE GENOMIC DNA]</scope>
    <source>
        <strain evidence="2 3">NBRC 13459</strain>
    </source>
</reference>
<dbReference type="InterPro" id="IPR023606">
    <property type="entry name" value="CoA-Trfase_III_dom_1_sf"/>
</dbReference>
<feature type="region of interest" description="Disordered" evidence="1">
    <location>
        <begin position="216"/>
        <end position="240"/>
    </location>
</feature>
<dbReference type="AlphaFoldDB" id="A0A4D4LK80"/>
<dbReference type="PANTHER" id="PTHR48228:SF5">
    <property type="entry name" value="ALPHA-METHYLACYL-COA RACEMASE"/>
    <property type="match status" value="1"/>
</dbReference>
<evidence type="ECO:0000313" key="3">
    <source>
        <dbReference type="Proteomes" id="UP000301309"/>
    </source>
</evidence>
<proteinExistence type="predicted"/>
<accession>A0A4D4LK80</accession>
<feature type="compositionally biased region" description="Polar residues" evidence="1">
    <location>
        <begin position="231"/>
        <end position="240"/>
    </location>
</feature>
<sequence>MTERDVETGSFLTGVRVVEIADELGEYCGKILAGLGADVIKVEPLGGERTRGIGPFVDDRPDPNRSLHFWHYNFGKRAIVLDLETPEGREQFSRLVRTADVLLDTRHRDYLRDRGLGYEELRRTHLGLVYARISPFGDAGPWADHLGSDLIHLALGGVVMNCGYDPDPTGTYDTPPVAPQMWHSYHITGRSWPRRSWWRSATGWRPAWGRSCRRPCTRPSRRTPRPICRTGSTAGRRTSV</sequence>
<dbReference type="InterPro" id="IPR003673">
    <property type="entry name" value="CoA-Trfase_fam_III"/>
</dbReference>
<protein>
    <recommendedName>
        <fullName evidence="4">CoA transferase</fullName>
    </recommendedName>
</protein>
<dbReference type="PANTHER" id="PTHR48228">
    <property type="entry name" value="SUCCINYL-COA--D-CITRAMALATE COA-TRANSFERASE"/>
    <property type="match status" value="1"/>
</dbReference>
<evidence type="ECO:0000313" key="2">
    <source>
        <dbReference type="EMBL" id="GDY59696.1"/>
    </source>
</evidence>
<evidence type="ECO:0000256" key="1">
    <source>
        <dbReference type="SAM" id="MobiDB-lite"/>
    </source>
</evidence>
<dbReference type="InterPro" id="IPR050509">
    <property type="entry name" value="CoA-transferase_III"/>
</dbReference>